<dbReference type="Proteomes" id="UP001159363">
    <property type="component" value="Chromosome 6"/>
</dbReference>
<protein>
    <submittedName>
        <fullName evidence="1">Uncharacterized protein</fullName>
    </submittedName>
</protein>
<name>A0ABQ9H3X3_9NEOP</name>
<comment type="caution">
    <text evidence="1">The sequence shown here is derived from an EMBL/GenBank/DDBJ whole genome shotgun (WGS) entry which is preliminary data.</text>
</comment>
<sequence>MTDGHLGNALNELLKPKVEMEEVDGLAREFLCHTGLQLTHLRTVTMMFLANCMMCVQNVSKLHENNLIKFGNKILHGKMWLTGEKNLCIYGDGEINILCTHYNEMLAEKALHQMVYVKNGKT</sequence>
<dbReference type="EMBL" id="JARBHB010000007">
    <property type="protein sequence ID" value="KAJ8878965.1"/>
    <property type="molecule type" value="Genomic_DNA"/>
</dbReference>
<keyword evidence="2" id="KW-1185">Reference proteome</keyword>
<gene>
    <name evidence="1" type="ORF">PR048_019569</name>
</gene>
<evidence type="ECO:0000313" key="1">
    <source>
        <dbReference type="EMBL" id="KAJ8878965.1"/>
    </source>
</evidence>
<evidence type="ECO:0000313" key="2">
    <source>
        <dbReference type="Proteomes" id="UP001159363"/>
    </source>
</evidence>
<accession>A0ABQ9H3X3</accession>
<reference evidence="1 2" key="1">
    <citation type="submission" date="2023-02" db="EMBL/GenBank/DDBJ databases">
        <title>LHISI_Scaffold_Assembly.</title>
        <authorList>
            <person name="Stuart O.P."/>
            <person name="Cleave R."/>
            <person name="Magrath M.J.L."/>
            <person name="Mikheyev A.S."/>
        </authorList>
    </citation>
    <scope>NUCLEOTIDE SEQUENCE [LARGE SCALE GENOMIC DNA]</scope>
    <source>
        <strain evidence="1">Daus_M_001</strain>
        <tissue evidence="1">Leg muscle</tissue>
    </source>
</reference>
<proteinExistence type="predicted"/>
<organism evidence="1 2">
    <name type="scientific">Dryococelus australis</name>
    <dbReference type="NCBI Taxonomy" id="614101"/>
    <lineage>
        <taxon>Eukaryota</taxon>
        <taxon>Metazoa</taxon>
        <taxon>Ecdysozoa</taxon>
        <taxon>Arthropoda</taxon>
        <taxon>Hexapoda</taxon>
        <taxon>Insecta</taxon>
        <taxon>Pterygota</taxon>
        <taxon>Neoptera</taxon>
        <taxon>Polyneoptera</taxon>
        <taxon>Phasmatodea</taxon>
        <taxon>Verophasmatodea</taxon>
        <taxon>Anareolatae</taxon>
        <taxon>Phasmatidae</taxon>
        <taxon>Eurycanthinae</taxon>
        <taxon>Dryococelus</taxon>
    </lineage>
</organism>